<feature type="transmembrane region" description="Helical" evidence="4">
    <location>
        <begin position="256"/>
        <end position="277"/>
    </location>
</feature>
<dbReference type="PANTHER" id="PTHR23537:SF1">
    <property type="entry name" value="SUGAR TRANSPORTER"/>
    <property type="match status" value="1"/>
</dbReference>
<dbReference type="Proteomes" id="UP000093104">
    <property type="component" value="Unassembled WGS sequence"/>
</dbReference>
<sequence length="400" mass="42342">MTAAADDSTRVGSGVVLAIVLTGFVACTYGFGVYLFANLLVDMRRDIGFDYTTVGLITGGAQIGFLGFSFLAGYLSRFVAGWKISLYSTVATSLALLGLSVSDSIWLSGGLLILLGGCSASAYIPLAEIVATHFSVTTRARVMGLISSGTSYGVFINGVLVSLLTLHGGWRAIWLIAGLLSILVCVAAWYLLRQSPGALHSHPVTSRQTATQSWLSVPLYLTWLVAFLNGLTLLPFQTYLAPFMREELSMSVATTGMVWSTIGAVGMAAGFLVGWVADRLGSRRALMLCFVSACLASLCVYYLDSDSGFYLAGFLFALAFYPVFGLVPTYLGQIVPLDCLTRAFGIANVLIGVGGVLGNFLGGTCKELLGSFAPLYLCIAGLLLVQLMVVGLLPDKPPDD</sequence>
<dbReference type="PROSITE" id="PS50850">
    <property type="entry name" value="MFS"/>
    <property type="match status" value="1"/>
</dbReference>
<feature type="transmembrane region" description="Helical" evidence="4">
    <location>
        <begin position="172"/>
        <end position="192"/>
    </location>
</feature>
<feature type="transmembrane region" description="Helical" evidence="4">
    <location>
        <begin position="213"/>
        <end position="236"/>
    </location>
</feature>
<proteinExistence type="predicted"/>
<evidence type="ECO:0000313" key="6">
    <source>
        <dbReference type="EMBL" id="OCR21864.1"/>
    </source>
</evidence>
<dbReference type="InterPro" id="IPR036259">
    <property type="entry name" value="MFS_trans_sf"/>
</dbReference>
<dbReference type="PANTHER" id="PTHR23537">
    <property type="match status" value="1"/>
</dbReference>
<feature type="transmembrane region" description="Helical" evidence="4">
    <location>
        <begin position="107"/>
        <end position="130"/>
    </location>
</feature>
<dbReference type="InterPro" id="IPR010645">
    <property type="entry name" value="MFS_4"/>
</dbReference>
<gene>
    <name evidence="6" type="ORF">AFK24_27550</name>
</gene>
<protein>
    <submittedName>
        <fullName evidence="6">Transporter</fullName>
    </submittedName>
</protein>
<dbReference type="OrthoDB" id="9067529at2"/>
<organism evidence="6 7">
    <name type="scientific">Pseudomonas syringae</name>
    <dbReference type="NCBI Taxonomy" id="317"/>
    <lineage>
        <taxon>Bacteria</taxon>
        <taxon>Pseudomonadati</taxon>
        <taxon>Pseudomonadota</taxon>
        <taxon>Gammaproteobacteria</taxon>
        <taxon>Pseudomonadales</taxon>
        <taxon>Pseudomonadaceae</taxon>
        <taxon>Pseudomonas</taxon>
    </lineage>
</organism>
<evidence type="ECO:0000256" key="4">
    <source>
        <dbReference type="SAM" id="Phobius"/>
    </source>
</evidence>
<keyword evidence="1 4" id="KW-0812">Transmembrane</keyword>
<evidence type="ECO:0000256" key="2">
    <source>
        <dbReference type="ARBA" id="ARBA00022989"/>
    </source>
</evidence>
<feature type="transmembrane region" description="Helical" evidence="4">
    <location>
        <begin position="84"/>
        <end position="101"/>
    </location>
</feature>
<reference evidence="6 7" key="1">
    <citation type="submission" date="2015-07" db="EMBL/GenBank/DDBJ databases">
        <title>Draft genome sequence of a diazotrophic, plant growth-promoting rhizobacterium of the Pseudomonas syringae complex.</title>
        <authorList>
            <person name="Patten C.L."/>
            <person name="Jeong H."/>
        </authorList>
    </citation>
    <scope>NUCLEOTIDE SEQUENCE [LARGE SCALE GENOMIC DNA]</scope>
    <source>
        <strain evidence="6 7">GR12-2</strain>
    </source>
</reference>
<dbReference type="InterPro" id="IPR020846">
    <property type="entry name" value="MFS_dom"/>
</dbReference>
<evidence type="ECO:0000256" key="1">
    <source>
        <dbReference type="ARBA" id="ARBA00022692"/>
    </source>
</evidence>
<feature type="transmembrane region" description="Helical" evidence="4">
    <location>
        <begin position="142"/>
        <end position="166"/>
    </location>
</feature>
<dbReference type="SUPFAM" id="SSF103473">
    <property type="entry name" value="MFS general substrate transporter"/>
    <property type="match status" value="1"/>
</dbReference>
<keyword evidence="2 4" id="KW-1133">Transmembrane helix</keyword>
<feature type="transmembrane region" description="Helical" evidence="4">
    <location>
        <begin position="12"/>
        <end position="37"/>
    </location>
</feature>
<dbReference type="InterPro" id="IPR011701">
    <property type="entry name" value="MFS"/>
</dbReference>
<feature type="transmembrane region" description="Helical" evidence="4">
    <location>
        <begin position="373"/>
        <end position="393"/>
    </location>
</feature>
<name>A0A1C7YVU0_PSESX</name>
<evidence type="ECO:0000313" key="7">
    <source>
        <dbReference type="Proteomes" id="UP000093104"/>
    </source>
</evidence>
<feature type="domain" description="Major facilitator superfamily (MFS) profile" evidence="5">
    <location>
        <begin position="16"/>
        <end position="398"/>
    </location>
</feature>
<evidence type="ECO:0000259" key="5">
    <source>
        <dbReference type="PROSITE" id="PS50850"/>
    </source>
</evidence>
<accession>A0A1C7YVU0</accession>
<dbReference type="Gene3D" id="1.20.1250.20">
    <property type="entry name" value="MFS general substrate transporter like domains"/>
    <property type="match status" value="2"/>
</dbReference>
<evidence type="ECO:0000256" key="3">
    <source>
        <dbReference type="ARBA" id="ARBA00023136"/>
    </source>
</evidence>
<keyword evidence="3 4" id="KW-0472">Membrane</keyword>
<dbReference type="EMBL" id="LGSI01000073">
    <property type="protein sequence ID" value="OCR21864.1"/>
    <property type="molecule type" value="Genomic_DNA"/>
</dbReference>
<dbReference type="Pfam" id="PF07690">
    <property type="entry name" value="MFS_1"/>
    <property type="match status" value="1"/>
</dbReference>
<comment type="caution">
    <text evidence="6">The sequence shown here is derived from an EMBL/GenBank/DDBJ whole genome shotgun (WGS) entry which is preliminary data.</text>
</comment>
<feature type="transmembrane region" description="Helical" evidence="4">
    <location>
        <begin position="309"/>
        <end position="331"/>
    </location>
</feature>
<dbReference type="AlphaFoldDB" id="A0A1C7YVU0"/>
<dbReference type="GO" id="GO:0005886">
    <property type="term" value="C:plasma membrane"/>
    <property type="evidence" value="ECO:0007669"/>
    <property type="project" value="TreeGrafter"/>
</dbReference>
<feature type="transmembrane region" description="Helical" evidence="4">
    <location>
        <begin position="49"/>
        <end position="72"/>
    </location>
</feature>
<feature type="transmembrane region" description="Helical" evidence="4">
    <location>
        <begin position="343"/>
        <end position="361"/>
    </location>
</feature>
<dbReference type="PATRIC" id="fig|317.243.peg.2102"/>
<dbReference type="GO" id="GO:0022857">
    <property type="term" value="F:transmembrane transporter activity"/>
    <property type="evidence" value="ECO:0007669"/>
    <property type="project" value="InterPro"/>
</dbReference>